<keyword evidence="7 12" id="KW-1133">Transmembrane helix</keyword>
<evidence type="ECO:0000313" key="15">
    <source>
        <dbReference type="EMBL" id="MBB3182837.1"/>
    </source>
</evidence>
<comment type="caution">
    <text evidence="15">The sequence shown here is derived from an EMBL/GenBank/DDBJ whole genome shotgun (WGS) entry which is preliminary data.</text>
</comment>
<reference evidence="15 16" key="1">
    <citation type="submission" date="2020-08" db="EMBL/GenBank/DDBJ databases">
        <title>Genomic Encyclopedia of Type Strains, Phase III (KMG-III): the genomes of soil and plant-associated and newly described type strains.</title>
        <authorList>
            <person name="Whitman W."/>
        </authorList>
    </citation>
    <scope>NUCLEOTIDE SEQUENCE [LARGE SCALE GENOMIC DNA]</scope>
    <source>
        <strain evidence="15 16">CECT 7341</strain>
    </source>
</reference>
<dbReference type="InterPro" id="IPR000014">
    <property type="entry name" value="PAS"/>
</dbReference>
<gene>
    <name evidence="15" type="ORF">FHR95_000361</name>
</gene>
<dbReference type="Pfam" id="PF00015">
    <property type="entry name" value="MCPsignal"/>
    <property type="match status" value="1"/>
</dbReference>
<dbReference type="InterPro" id="IPR035965">
    <property type="entry name" value="PAS-like_dom_sf"/>
</dbReference>
<dbReference type="GO" id="GO:0004888">
    <property type="term" value="F:transmembrane signaling receptor activity"/>
    <property type="evidence" value="ECO:0007669"/>
    <property type="project" value="InterPro"/>
</dbReference>
<dbReference type="InterPro" id="IPR013655">
    <property type="entry name" value="PAS_fold_3"/>
</dbReference>
<organism evidence="15 16">
    <name type="scientific">Halomonas fontilapidosi</name>
    <dbReference type="NCBI Taxonomy" id="616675"/>
    <lineage>
        <taxon>Bacteria</taxon>
        <taxon>Pseudomonadati</taxon>
        <taxon>Pseudomonadota</taxon>
        <taxon>Gammaproteobacteria</taxon>
        <taxon>Oceanospirillales</taxon>
        <taxon>Halomonadaceae</taxon>
        <taxon>Halomonas</taxon>
    </lineage>
</organism>
<evidence type="ECO:0000256" key="6">
    <source>
        <dbReference type="ARBA" id="ARBA00022692"/>
    </source>
</evidence>
<keyword evidence="5" id="KW-0997">Cell inner membrane</keyword>
<dbReference type="Gene3D" id="1.10.287.950">
    <property type="entry name" value="Methyl-accepting chemotaxis protein"/>
    <property type="match status" value="1"/>
</dbReference>
<dbReference type="Pfam" id="PF00672">
    <property type="entry name" value="HAMP"/>
    <property type="match status" value="1"/>
</dbReference>
<keyword evidence="8 12" id="KW-0472">Membrane</keyword>
<evidence type="ECO:0000256" key="12">
    <source>
        <dbReference type="SAM" id="Phobius"/>
    </source>
</evidence>
<evidence type="ECO:0000259" key="14">
    <source>
        <dbReference type="PROSITE" id="PS50885"/>
    </source>
</evidence>
<dbReference type="PANTHER" id="PTHR43531:SF14">
    <property type="entry name" value="METHYL-ACCEPTING CHEMOTAXIS PROTEIN I-RELATED"/>
    <property type="match status" value="1"/>
</dbReference>
<evidence type="ECO:0000256" key="9">
    <source>
        <dbReference type="ARBA" id="ARBA00023224"/>
    </source>
</evidence>
<dbReference type="InterPro" id="IPR051310">
    <property type="entry name" value="MCP_chemotaxis"/>
</dbReference>
<keyword evidence="4" id="KW-0145">Chemotaxis</keyword>
<dbReference type="CDD" id="cd11386">
    <property type="entry name" value="MCP_signal"/>
    <property type="match status" value="1"/>
</dbReference>
<dbReference type="PANTHER" id="PTHR43531">
    <property type="entry name" value="PROTEIN ICFG"/>
    <property type="match status" value="1"/>
</dbReference>
<dbReference type="GO" id="GO:0007165">
    <property type="term" value="P:signal transduction"/>
    <property type="evidence" value="ECO:0007669"/>
    <property type="project" value="UniProtKB-KW"/>
</dbReference>
<evidence type="ECO:0000256" key="8">
    <source>
        <dbReference type="ARBA" id="ARBA00023136"/>
    </source>
</evidence>
<comment type="similarity">
    <text evidence="10">Belongs to the methyl-accepting chemotaxis (MCP) protein family.</text>
</comment>
<dbReference type="GO" id="GO:0006935">
    <property type="term" value="P:chemotaxis"/>
    <property type="evidence" value="ECO:0007669"/>
    <property type="project" value="UniProtKB-KW"/>
</dbReference>
<feature type="domain" description="HAMP" evidence="14">
    <location>
        <begin position="363"/>
        <end position="415"/>
    </location>
</feature>
<evidence type="ECO:0000256" key="7">
    <source>
        <dbReference type="ARBA" id="ARBA00022989"/>
    </source>
</evidence>
<keyword evidence="16" id="KW-1185">Reference proteome</keyword>
<dbReference type="PROSITE" id="PS50885">
    <property type="entry name" value="HAMP"/>
    <property type="match status" value="1"/>
</dbReference>
<protein>
    <submittedName>
        <fullName evidence="15">PAS domain S-box-containing protein</fullName>
    </submittedName>
</protein>
<dbReference type="CDD" id="cd06225">
    <property type="entry name" value="HAMP"/>
    <property type="match status" value="1"/>
</dbReference>
<name>A0A7W5GY22_9GAMM</name>
<dbReference type="InterPro" id="IPR004089">
    <property type="entry name" value="MCPsignal_dom"/>
</dbReference>
<evidence type="ECO:0000256" key="2">
    <source>
        <dbReference type="ARBA" id="ARBA00022475"/>
    </source>
</evidence>
<keyword evidence="3" id="KW-0488">Methylation</keyword>
<dbReference type="AlphaFoldDB" id="A0A7W5GY22"/>
<dbReference type="SUPFAM" id="SSF58104">
    <property type="entry name" value="Methyl-accepting chemotaxis protein (MCP) signaling domain"/>
    <property type="match status" value="1"/>
</dbReference>
<dbReference type="PROSITE" id="PS50111">
    <property type="entry name" value="CHEMOTAXIS_TRANSDUC_2"/>
    <property type="match status" value="1"/>
</dbReference>
<accession>A0A7W5GY22</accession>
<proteinExistence type="inferred from homology"/>
<evidence type="ECO:0000256" key="3">
    <source>
        <dbReference type="ARBA" id="ARBA00022481"/>
    </source>
</evidence>
<dbReference type="RefSeq" id="WP_183313129.1">
    <property type="nucleotide sequence ID" value="NZ_JACHXQ010000001.1"/>
</dbReference>
<dbReference type="InterPro" id="IPR004090">
    <property type="entry name" value="Chemotax_Me-accpt_rcpt"/>
</dbReference>
<dbReference type="InterPro" id="IPR003660">
    <property type="entry name" value="HAMP_dom"/>
</dbReference>
<dbReference type="SMART" id="SM00283">
    <property type="entry name" value="MA"/>
    <property type="match status" value="1"/>
</dbReference>
<dbReference type="FunFam" id="3.30.450.20:FF:000046">
    <property type="entry name" value="Aerotaxis sensor receptor"/>
    <property type="match status" value="1"/>
</dbReference>
<dbReference type="NCBIfam" id="TIGR00229">
    <property type="entry name" value="sensory_box"/>
    <property type="match status" value="1"/>
</dbReference>
<evidence type="ECO:0000256" key="11">
    <source>
        <dbReference type="PROSITE-ProRule" id="PRU00284"/>
    </source>
</evidence>
<dbReference type="SUPFAM" id="SSF55785">
    <property type="entry name" value="PYP-like sensor domain (PAS domain)"/>
    <property type="match status" value="1"/>
</dbReference>
<keyword evidence="9 11" id="KW-0807">Transducer</keyword>
<feature type="transmembrane region" description="Helical" evidence="12">
    <location>
        <begin position="168"/>
        <end position="190"/>
    </location>
</feature>
<dbReference type="GO" id="GO:0005886">
    <property type="term" value="C:plasma membrane"/>
    <property type="evidence" value="ECO:0007669"/>
    <property type="project" value="UniProtKB-SubCell"/>
</dbReference>
<evidence type="ECO:0000313" key="16">
    <source>
        <dbReference type="Proteomes" id="UP000563050"/>
    </source>
</evidence>
<feature type="domain" description="Methyl-accepting transducer" evidence="13">
    <location>
        <begin position="420"/>
        <end position="649"/>
    </location>
</feature>
<evidence type="ECO:0000256" key="4">
    <source>
        <dbReference type="ARBA" id="ARBA00022500"/>
    </source>
</evidence>
<dbReference type="EMBL" id="JACHXQ010000001">
    <property type="protein sequence ID" value="MBB3182837.1"/>
    <property type="molecule type" value="Genomic_DNA"/>
</dbReference>
<evidence type="ECO:0000256" key="5">
    <source>
        <dbReference type="ARBA" id="ARBA00022519"/>
    </source>
</evidence>
<feature type="transmembrane region" description="Helical" evidence="12">
    <location>
        <begin position="339"/>
        <end position="359"/>
    </location>
</feature>
<evidence type="ECO:0000259" key="13">
    <source>
        <dbReference type="PROSITE" id="PS50111"/>
    </source>
</evidence>
<sequence length="712" mass="78643">MRDNGPVTNVNYPLDPDDVLISKTDTHSHITYANGRFIEVSGFDFKELLGSPHNIVRHPDMPEVVFKDMWDTLKSGRFWSGLVKNRRKNGDHYWVRANVVPLSEGGAVKGYASIRVKPNDDEVRMAEEVYRDIRQGKGRYLVWRGMWYRRGLFSRLRRINFHSVGTRIGGISILTLVMLGITGLGGGYLIHQQAADVERLQLRSQAYSLERHLLQNERDMDAAVEAESRYEARTAAESLAENARELEIAWGALQEALDAYDVLYSDELEERLDNVINVVTVAVHKHLQAGRFEEARSVFEGFENQQSPRLTSELEALHAGLAEWSSQQKIDLPIEERKLALAFGLIALLGGLLVAVLGWRMARYIRISLLKANDFALQVAAGNLKSNMPETGRDEVGQTLHSLNFMRKSLSFLIGEVNQRVGVVRPSVNELMESNLSMSSRIEQQASAVQETAASTEEISSTVSQSAENSKLASKASVGNVKEVDDASRIMQSLGESMRDITQQAENMASIVGTIDSIAFQTNILALNASVEAARAGEHGRGFAVVAQEVRKLASQSADAAKKVQDLIQSAQDGISNGEKHATDAEHAMERIRLASQRVNDLMGEISAATTEQNEGIGQISQAISEIDQSTQESSVAMHTYNASTESLRQEILALSHSAQAFLSAADAANVANEHPLTKETLSQPAIDEVKGSKTQKNYRVTPVVEDQWESF</sequence>
<dbReference type="Proteomes" id="UP000563050">
    <property type="component" value="Unassembled WGS sequence"/>
</dbReference>
<dbReference type="Gene3D" id="3.30.450.20">
    <property type="entry name" value="PAS domain"/>
    <property type="match status" value="1"/>
</dbReference>
<evidence type="ECO:0000256" key="1">
    <source>
        <dbReference type="ARBA" id="ARBA00004429"/>
    </source>
</evidence>
<dbReference type="Pfam" id="PF08447">
    <property type="entry name" value="PAS_3"/>
    <property type="match status" value="1"/>
</dbReference>
<dbReference type="PRINTS" id="PR00260">
    <property type="entry name" value="CHEMTRNSDUCR"/>
</dbReference>
<dbReference type="CDD" id="cd00130">
    <property type="entry name" value="PAS"/>
    <property type="match status" value="1"/>
</dbReference>
<keyword evidence="6 12" id="KW-0812">Transmembrane</keyword>
<evidence type="ECO:0000256" key="10">
    <source>
        <dbReference type="ARBA" id="ARBA00029447"/>
    </source>
</evidence>
<comment type="subcellular location">
    <subcellularLocation>
        <location evidence="1">Cell inner membrane</location>
        <topology evidence="1">Multi-pass membrane protein</topology>
    </subcellularLocation>
</comment>
<keyword evidence="2" id="KW-1003">Cell membrane</keyword>